<reference evidence="2 3" key="1">
    <citation type="submission" date="2024-03" db="EMBL/GenBank/DDBJ databases">
        <title>Human intestinal bacterial collection.</title>
        <authorList>
            <person name="Pauvert C."/>
            <person name="Hitch T.C.A."/>
            <person name="Clavel T."/>
        </authorList>
    </citation>
    <scope>NUCLEOTIDE SEQUENCE [LARGE SCALE GENOMIC DNA]</scope>
    <source>
        <strain evidence="2 3">CLA-AA-H192</strain>
    </source>
</reference>
<keyword evidence="1" id="KW-0732">Signal</keyword>
<dbReference type="RefSeq" id="WP_349134698.1">
    <property type="nucleotide sequence ID" value="NZ_JBBMFF010000101.1"/>
</dbReference>
<gene>
    <name evidence="2" type="ORF">WMO66_01790</name>
</gene>
<dbReference type="Proteomes" id="UP001491552">
    <property type="component" value="Unassembled WGS sequence"/>
</dbReference>
<comment type="caution">
    <text evidence="2">The sequence shown here is derived from an EMBL/GenBank/DDBJ whole genome shotgun (WGS) entry which is preliminary data.</text>
</comment>
<evidence type="ECO:0000313" key="2">
    <source>
        <dbReference type="EMBL" id="MEQ2509991.1"/>
    </source>
</evidence>
<proteinExistence type="predicted"/>
<feature type="signal peptide" evidence="1">
    <location>
        <begin position="1"/>
        <end position="21"/>
    </location>
</feature>
<accession>A0ABV1G3L1</accession>
<keyword evidence="3" id="KW-1185">Reference proteome</keyword>
<feature type="chain" id="PRO_5046907575" description="DUF4358 domain-containing protein" evidence="1">
    <location>
        <begin position="22"/>
        <end position="158"/>
    </location>
</feature>
<evidence type="ECO:0000256" key="1">
    <source>
        <dbReference type="SAM" id="SignalP"/>
    </source>
</evidence>
<organism evidence="2 3">
    <name type="scientific">Faecousia intestinalis</name>
    <dbReference type="NCBI Taxonomy" id="3133167"/>
    <lineage>
        <taxon>Bacteria</taxon>
        <taxon>Bacillati</taxon>
        <taxon>Bacillota</taxon>
        <taxon>Clostridia</taxon>
        <taxon>Eubacteriales</taxon>
        <taxon>Oscillospiraceae</taxon>
        <taxon>Faecousia</taxon>
    </lineage>
</organism>
<sequence length="158" mass="16712">MKKLTALLLAVLLVFGLAACAGSPAESNAKPGDTMTLQDILTSITKDVADLPDTETTALTKDNFEYFAFTAMPDGVEAIAADALINAVAHSVVLMRAQDAETAKKLAADVEANLNPAKWVCVEAEKTAVLVHNCTVLLVMSWSDVTDALTANFNALWS</sequence>
<evidence type="ECO:0008006" key="4">
    <source>
        <dbReference type="Google" id="ProtNLM"/>
    </source>
</evidence>
<name>A0ABV1G3L1_9FIRM</name>
<evidence type="ECO:0000313" key="3">
    <source>
        <dbReference type="Proteomes" id="UP001491552"/>
    </source>
</evidence>
<dbReference type="EMBL" id="JBBMFF010000101">
    <property type="protein sequence ID" value="MEQ2509991.1"/>
    <property type="molecule type" value="Genomic_DNA"/>
</dbReference>
<dbReference type="PROSITE" id="PS51257">
    <property type="entry name" value="PROKAR_LIPOPROTEIN"/>
    <property type="match status" value="1"/>
</dbReference>
<protein>
    <recommendedName>
        <fullName evidence="4">DUF4358 domain-containing protein</fullName>
    </recommendedName>
</protein>